<accession>A0ABW3ERQ2</accession>
<organism evidence="2 3">
    <name type="scientific">Actinomadura sediminis</name>
    <dbReference type="NCBI Taxonomy" id="1038904"/>
    <lineage>
        <taxon>Bacteria</taxon>
        <taxon>Bacillati</taxon>
        <taxon>Actinomycetota</taxon>
        <taxon>Actinomycetes</taxon>
        <taxon>Streptosporangiales</taxon>
        <taxon>Thermomonosporaceae</taxon>
        <taxon>Actinomadura</taxon>
    </lineage>
</organism>
<dbReference type="RefSeq" id="WP_378301397.1">
    <property type="nucleotide sequence ID" value="NZ_JBHTJA010000046.1"/>
</dbReference>
<dbReference type="Proteomes" id="UP001596972">
    <property type="component" value="Unassembled WGS sequence"/>
</dbReference>
<gene>
    <name evidence="2" type="ORF">ACFQ11_21695</name>
</gene>
<dbReference type="Pfam" id="PF04149">
    <property type="entry name" value="DUF397"/>
    <property type="match status" value="1"/>
</dbReference>
<protein>
    <submittedName>
        <fullName evidence="2">DUF397 domain-containing protein</fullName>
    </submittedName>
</protein>
<dbReference type="InterPro" id="IPR007278">
    <property type="entry name" value="DUF397"/>
</dbReference>
<dbReference type="EMBL" id="JBHTJA010000046">
    <property type="protein sequence ID" value="MFD0903023.1"/>
    <property type="molecule type" value="Genomic_DNA"/>
</dbReference>
<proteinExistence type="predicted"/>
<evidence type="ECO:0000313" key="3">
    <source>
        <dbReference type="Proteomes" id="UP001596972"/>
    </source>
</evidence>
<comment type="caution">
    <text evidence="2">The sequence shown here is derived from an EMBL/GenBank/DDBJ whole genome shotgun (WGS) entry which is preliminary data.</text>
</comment>
<evidence type="ECO:0000313" key="2">
    <source>
        <dbReference type="EMBL" id="MFD0903023.1"/>
    </source>
</evidence>
<sequence>MSQPPIDTALTWRKSSHTQANGQCVELARTPEFCLVRDSKDPDGPRLALTPRAWSGVLTGIKTGAHDLP</sequence>
<name>A0ABW3ERQ2_9ACTN</name>
<evidence type="ECO:0000259" key="1">
    <source>
        <dbReference type="Pfam" id="PF04149"/>
    </source>
</evidence>
<keyword evidence="3" id="KW-1185">Reference proteome</keyword>
<feature type="domain" description="DUF397" evidence="1">
    <location>
        <begin position="10"/>
        <end position="62"/>
    </location>
</feature>
<reference evidence="3" key="1">
    <citation type="journal article" date="2019" name="Int. J. Syst. Evol. Microbiol.">
        <title>The Global Catalogue of Microorganisms (GCM) 10K type strain sequencing project: providing services to taxonomists for standard genome sequencing and annotation.</title>
        <authorList>
            <consortium name="The Broad Institute Genomics Platform"/>
            <consortium name="The Broad Institute Genome Sequencing Center for Infectious Disease"/>
            <person name="Wu L."/>
            <person name="Ma J."/>
        </authorList>
    </citation>
    <scope>NUCLEOTIDE SEQUENCE [LARGE SCALE GENOMIC DNA]</scope>
    <source>
        <strain evidence="3">JCM 31202</strain>
    </source>
</reference>